<evidence type="ECO:0008006" key="4">
    <source>
        <dbReference type="Google" id="ProtNLM"/>
    </source>
</evidence>
<dbReference type="EMBL" id="CM026430">
    <property type="protein sequence ID" value="KAG0562097.1"/>
    <property type="molecule type" value="Genomic_DNA"/>
</dbReference>
<feature type="chain" id="PRO_5035869380" description="Secreted protein" evidence="1">
    <location>
        <begin position="28"/>
        <end position="65"/>
    </location>
</feature>
<organism evidence="2 3">
    <name type="scientific">Ceratodon purpureus</name>
    <name type="common">Fire moss</name>
    <name type="synonym">Dicranum purpureum</name>
    <dbReference type="NCBI Taxonomy" id="3225"/>
    <lineage>
        <taxon>Eukaryota</taxon>
        <taxon>Viridiplantae</taxon>
        <taxon>Streptophyta</taxon>
        <taxon>Embryophyta</taxon>
        <taxon>Bryophyta</taxon>
        <taxon>Bryophytina</taxon>
        <taxon>Bryopsida</taxon>
        <taxon>Dicranidae</taxon>
        <taxon>Pseudoditrichales</taxon>
        <taxon>Ditrichaceae</taxon>
        <taxon>Ceratodon</taxon>
    </lineage>
</organism>
<feature type="signal peptide" evidence="1">
    <location>
        <begin position="1"/>
        <end position="27"/>
    </location>
</feature>
<evidence type="ECO:0000313" key="2">
    <source>
        <dbReference type="EMBL" id="KAG0562097.1"/>
    </source>
</evidence>
<evidence type="ECO:0000256" key="1">
    <source>
        <dbReference type="SAM" id="SignalP"/>
    </source>
</evidence>
<proteinExistence type="predicted"/>
<dbReference type="Proteomes" id="UP000822688">
    <property type="component" value="Chromosome 9"/>
</dbReference>
<reference evidence="2" key="1">
    <citation type="submission" date="2020-06" db="EMBL/GenBank/DDBJ databases">
        <title>WGS assembly of Ceratodon purpureus strain R40.</title>
        <authorList>
            <person name="Carey S.B."/>
            <person name="Jenkins J."/>
            <person name="Shu S."/>
            <person name="Lovell J.T."/>
            <person name="Sreedasyam A."/>
            <person name="Maumus F."/>
            <person name="Tiley G.P."/>
            <person name="Fernandez-Pozo N."/>
            <person name="Barry K."/>
            <person name="Chen C."/>
            <person name="Wang M."/>
            <person name="Lipzen A."/>
            <person name="Daum C."/>
            <person name="Saski C.A."/>
            <person name="Payton A.C."/>
            <person name="Mcbreen J.C."/>
            <person name="Conrad R.E."/>
            <person name="Kollar L.M."/>
            <person name="Olsson S."/>
            <person name="Huttunen S."/>
            <person name="Landis J.B."/>
            <person name="Wickett N.J."/>
            <person name="Johnson M.G."/>
            <person name="Rensing S.A."/>
            <person name="Grimwood J."/>
            <person name="Schmutz J."/>
            <person name="Mcdaniel S.F."/>
        </authorList>
    </citation>
    <scope>NUCLEOTIDE SEQUENCE</scope>
    <source>
        <strain evidence="2">R40</strain>
    </source>
</reference>
<sequence length="65" mass="6886">MASGFRFSTAAIMVWPSLKMCTVTSWALSLSLSDGRCAMELKASHTSRNLSLESGRVGVGSFVGT</sequence>
<gene>
    <name evidence="2" type="ORF">KC19_9G118100</name>
</gene>
<comment type="caution">
    <text evidence="2">The sequence shown here is derived from an EMBL/GenBank/DDBJ whole genome shotgun (WGS) entry which is preliminary data.</text>
</comment>
<keyword evidence="1" id="KW-0732">Signal</keyword>
<name>A0A8T0GU60_CERPU</name>
<accession>A0A8T0GU60</accession>
<evidence type="ECO:0000313" key="3">
    <source>
        <dbReference type="Proteomes" id="UP000822688"/>
    </source>
</evidence>
<dbReference type="AlphaFoldDB" id="A0A8T0GU60"/>
<protein>
    <recommendedName>
        <fullName evidence="4">Secreted protein</fullName>
    </recommendedName>
</protein>
<keyword evidence="3" id="KW-1185">Reference proteome</keyword>